<gene>
    <name evidence="2" type="ORF">GCM10010502_52190</name>
    <name evidence="3" type="ORF">HS99_0009860</name>
</gene>
<feature type="region of interest" description="Disordered" evidence="1">
    <location>
        <begin position="700"/>
        <end position="725"/>
    </location>
</feature>
<accession>A0A8H9HVE5</accession>
<sequence>MRQRQRQVAVRGEEQQDRGRGQDSRPTGVPISVPGAPMTLLAMQRSVGNTAVVQMIRSGTFPGPVVQRMPQDGSGAGSSSAGRAPGEIMKEIKNQIKKVPEGADEPLMKEYGGLRQGRAHAEMDMRFPRSKEGQEAQQTLTETSVLLFDSMKGAQERARVQDPKVEEEGDDREVQGMLINDRLVFASNFDASVDTLVQVGSEEAGAAPTVEQLLAIEQSEEGRSKGLRNHEQRNVGEKLASYRRKNKAIIDGQRGTPGGEQGRGNDPAAQALHAKLSQPVIVLDLHSENLREMLTDTAHEGRVFLLRFGSGPGGAKQGRPDRSVHAEQKLLLALSAAGIRPQHDVRGPLAISGKYRPCMGCAAALMYYRERLGFGQLSFNPNYGHFFQSSVNSLYEHHRHMIDEHYLGFIRHMVEEEVTSTPAGWNEGAPEGAEERRGGPTLRVPGKYASRQADNTPPNSDAEDGPEDMPYRRIPERRLERTWEQETAHIGIGTGAAQSTWRRTGETLSPEQARELHDLWNLGSDRRAPTKADWHRALDLAGQYHTQQGMTYEYLGGVVGRHPEKFGSMIAKHLKEGPQRHVPTRSSKIESRPRKRVKTAAEDKQFIKGGKIDDDGKAALTAVIERLLPRNSWCQDWKQRHDAGTGPDLNPIKAPDELQLKIAELREDHGYDVPSMSQFLYTGENGDNLRKAISRKGKKLLDARRSTTGGPAPVDYDGDTEMAGL</sequence>
<organism evidence="3 4">
    <name type="scientific">Kitasatospora aureofaciens</name>
    <name type="common">Streptomyces aureofaciens</name>
    <dbReference type="NCBI Taxonomy" id="1894"/>
    <lineage>
        <taxon>Bacteria</taxon>
        <taxon>Bacillati</taxon>
        <taxon>Actinomycetota</taxon>
        <taxon>Actinomycetes</taxon>
        <taxon>Kitasatosporales</taxon>
        <taxon>Streptomycetaceae</taxon>
        <taxon>Kitasatospora</taxon>
    </lineage>
</organism>
<evidence type="ECO:0000313" key="4">
    <source>
        <dbReference type="Proteomes" id="UP000037395"/>
    </source>
</evidence>
<reference evidence="3 4" key="2">
    <citation type="submission" date="2014-07" db="EMBL/GenBank/DDBJ databases">
        <authorList>
            <person name="Zhang J.E."/>
            <person name="Yang H."/>
            <person name="Guo J."/>
            <person name="Deng Z."/>
            <person name="Luo H."/>
            <person name="Luo M."/>
            <person name="Zhao B."/>
        </authorList>
    </citation>
    <scope>NUCLEOTIDE SEQUENCE [LARGE SCALE GENOMIC DNA]</scope>
    <source>
        <strain evidence="3">ATCC 10762</strain>
        <strain evidence="4">ATCC 10762 / DSM 40127 / CCM 3239 / JCM 4008 / LMG 5968 / NBRC 12843 / NCIMB 8234 / A-377</strain>
    </source>
</reference>
<dbReference type="EMBL" id="BMUB01000014">
    <property type="protein sequence ID" value="GGU92324.1"/>
    <property type="molecule type" value="Genomic_DNA"/>
</dbReference>
<feature type="compositionally biased region" description="Basic and acidic residues" evidence="1">
    <location>
        <begin position="11"/>
        <end position="23"/>
    </location>
</feature>
<feature type="region of interest" description="Disordered" evidence="1">
    <location>
        <begin position="420"/>
        <end position="470"/>
    </location>
</feature>
<feature type="region of interest" description="Disordered" evidence="1">
    <location>
        <begin position="1"/>
        <end position="35"/>
    </location>
</feature>
<feature type="compositionally biased region" description="Acidic residues" evidence="1">
    <location>
        <begin position="716"/>
        <end position="725"/>
    </location>
</feature>
<dbReference type="Proteomes" id="UP000037395">
    <property type="component" value="Unassembled WGS sequence"/>
</dbReference>
<reference evidence="3" key="3">
    <citation type="submission" date="2016-08" db="EMBL/GenBank/DDBJ databases">
        <title>Sequencing, Assembly and Comparative Genomics of S. aureofaciens ATCC 10762.</title>
        <authorList>
            <person name="Gradnigo J.S."/>
            <person name="Johnson N."/>
            <person name="Somerville G.A."/>
        </authorList>
    </citation>
    <scope>NUCLEOTIDE SEQUENCE [LARGE SCALE GENOMIC DNA]</scope>
    <source>
        <strain evidence="3">ATCC 10762</strain>
    </source>
</reference>
<dbReference type="KEGG" id="kau:B6264_25890"/>
<reference evidence="2" key="5">
    <citation type="submission" date="2020-09" db="EMBL/GenBank/DDBJ databases">
        <authorList>
            <person name="Sun Q."/>
            <person name="Ohkuma M."/>
        </authorList>
    </citation>
    <scope>NUCLEOTIDE SEQUENCE</scope>
    <source>
        <strain evidence="2">JCM 4434</strain>
    </source>
</reference>
<evidence type="ECO:0000313" key="2">
    <source>
        <dbReference type="EMBL" id="GGU92324.1"/>
    </source>
</evidence>
<accession>A0A1E7N271</accession>
<proteinExistence type="predicted"/>
<name>A0A1E7N271_KITAU</name>
<feature type="region of interest" description="Disordered" evidence="1">
    <location>
        <begin position="63"/>
        <end position="84"/>
    </location>
</feature>
<dbReference type="AlphaFoldDB" id="A0A1E7N271"/>
<feature type="region of interest" description="Disordered" evidence="1">
    <location>
        <begin position="576"/>
        <end position="601"/>
    </location>
</feature>
<evidence type="ECO:0000256" key="1">
    <source>
        <dbReference type="SAM" id="MobiDB-lite"/>
    </source>
</evidence>
<dbReference type="EMBL" id="JPRF03000043">
    <property type="protein sequence ID" value="OEV34775.1"/>
    <property type="molecule type" value="Genomic_DNA"/>
</dbReference>
<reference evidence="4" key="4">
    <citation type="submission" date="2016-08" db="EMBL/GenBank/DDBJ databases">
        <title>Sequencing, assembly and comparative genomics of S. aureofaciens ATCC 10762.</title>
        <authorList>
            <person name="Gradnigo J.S."/>
            <person name="Johnson N."/>
            <person name="Somerville G.A."/>
        </authorList>
    </citation>
    <scope>NUCLEOTIDE SEQUENCE [LARGE SCALE GENOMIC DNA]</scope>
    <source>
        <strain evidence="4">ATCC 10762 / DSM 40127 / CCM 3239 / JCM 4008 / LMG 5968 / NBRC 12843 / NCIMB 8234 / A-377</strain>
    </source>
</reference>
<evidence type="ECO:0000313" key="3">
    <source>
        <dbReference type="EMBL" id="OEV34775.1"/>
    </source>
</evidence>
<dbReference type="Proteomes" id="UP000610124">
    <property type="component" value="Unassembled WGS sequence"/>
</dbReference>
<protein>
    <submittedName>
        <fullName evidence="3">Uncharacterized protein</fullName>
    </submittedName>
</protein>
<reference evidence="2" key="1">
    <citation type="journal article" date="2014" name="Int. J. Syst. Evol. Microbiol.">
        <title>Complete genome sequence of Corynebacterium casei LMG S-19264T (=DSM 44701T), isolated from a smear-ripened cheese.</title>
        <authorList>
            <consortium name="US DOE Joint Genome Institute (JGI-PGF)"/>
            <person name="Walter F."/>
            <person name="Albersmeier A."/>
            <person name="Kalinowski J."/>
            <person name="Ruckert C."/>
        </authorList>
    </citation>
    <scope>NUCLEOTIDE SEQUENCE</scope>
    <source>
        <strain evidence="2">JCM 4434</strain>
    </source>
</reference>
<keyword evidence="4" id="KW-1185">Reference proteome</keyword>
<comment type="caution">
    <text evidence="3">The sequence shown here is derived from an EMBL/GenBank/DDBJ whole genome shotgun (WGS) entry which is preliminary data.</text>
</comment>